<dbReference type="InterPro" id="IPR007410">
    <property type="entry name" value="LpqE-like"/>
</dbReference>
<dbReference type="RefSeq" id="WP_189453300.1">
    <property type="nucleotide sequence ID" value="NZ_BMYD01000001.1"/>
</dbReference>
<dbReference type="Proteomes" id="UP000646426">
    <property type="component" value="Unassembled WGS sequence"/>
</dbReference>
<reference evidence="2" key="1">
    <citation type="journal article" date="2014" name="Int. J. Syst. Evol. Microbiol.">
        <title>Complete genome sequence of Corynebacterium casei LMG S-19264T (=DSM 44701T), isolated from a smear-ripened cheese.</title>
        <authorList>
            <consortium name="US DOE Joint Genome Institute (JGI-PGF)"/>
            <person name="Walter F."/>
            <person name="Albersmeier A."/>
            <person name="Kalinowski J."/>
            <person name="Ruckert C."/>
        </authorList>
    </citation>
    <scope>NUCLEOTIDE SEQUENCE</scope>
    <source>
        <strain evidence="2">KCTC 23077</strain>
    </source>
</reference>
<comment type="caution">
    <text evidence="2">The sequence shown here is derived from an EMBL/GenBank/DDBJ whole genome shotgun (WGS) entry which is preliminary data.</text>
</comment>
<dbReference type="Pfam" id="PF04314">
    <property type="entry name" value="PCuAC"/>
    <property type="match status" value="1"/>
</dbReference>
<dbReference type="Gene3D" id="2.60.40.1890">
    <property type="entry name" value="PCu(A)C copper chaperone"/>
    <property type="match status" value="1"/>
</dbReference>
<dbReference type="SUPFAM" id="SSF110087">
    <property type="entry name" value="DR1885-like metal-binding protein"/>
    <property type="match status" value="1"/>
</dbReference>
<dbReference type="AlphaFoldDB" id="A0A918W518"/>
<feature type="region of interest" description="Disordered" evidence="1">
    <location>
        <begin position="1"/>
        <end position="24"/>
    </location>
</feature>
<evidence type="ECO:0000313" key="2">
    <source>
        <dbReference type="EMBL" id="GHA72788.1"/>
    </source>
</evidence>
<name>A0A918W518_9GAMM</name>
<protein>
    <submittedName>
        <fullName evidence="2">Uncharacterized protein</fullName>
    </submittedName>
</protein>
<keyword evidence="3" id="KW-1185">Reference proteome</keyword>
<sequence>MTLRNEGNAQDRLLPARSPPRAADVQLHDVRREGSVSRMRLMSDTLVVPSGATMTMSPVACT</sequence>
<organism evidence="2 3">
    <name type="scientific">Cognatilysobacter bugurensis</name>
    <dbReference type="NCBI Taxonomy" id="543356"/>
    <lineage>
        <taxon>Bacteria</taxon>
        <taxon>Pseudomonadati</taxon>
        <taxon>Pseudomonadota</taxon>
        <taxon>Gammaproteobacteria</taxon>
        <taxon>Lysobacterales</taxon>
        <taxon>Lysobacteraceae</taxon>
        <taxon>Cognatilysobacter</taxon>
    </lineage>
</organism>
<dbReference type="InterPro" id="IPR036182">
    <property type="entry name" value="PCuAC_sf"/>
</dbReference>
<proteinExistence type="predicted"/>
<accession>A0A918W518</accession>
<gene>
    <name evidence="2" type="ORF">GCM10007067_06720</name>
</gene>
<evidence type="ECO:0000256" key="1">
    <source>
        <dbReference type="SAM" id="MobiDB-lite"/>
    </source>
</evidence>
<dbReference type="EMBL" id="BMYD01000001">
    <property type="protein sequence ID" value="GHA72788.1"/>
    <property type="molecule type" value="Genomic_DNA"/>
</dbReference>
<evidence type="ECO:0000313" key="3">
    <source>
        <dbReference type="Proteomes" id="UP000646426"/>
    </source>
</evidence>
<reference evidence="2" key="2">
    <citation type="submission" date="2020-09" db="EMBL/GenBank/DDBJ databases">
        <authorList>
            <person name="Sun Q."/>
            <person name="Kim S."/>
        </authorList>
    </citation>
    <scope>NUCLEOTIDE SEQUENCE</scope>
    <source>
        <strain evidence="2">KCTC 23077</strain>
    </source>
</reference>